<dbReference type="AlphaFoldDB" id="A0AAU6Q5D8"/>
<accession>A0AAU6Q5D8</accession>
<dbReference type="SMART" id="SM00909">
    <property type="entry name" value="Germane"/>
    <property type="match status" value="1"/>
</dbReference>
<feature type="signal peptide" evidence="1">
    <location>
        <begin position="1"/>
        <end position="22"/>
    </location>
</feature>
<reference evidence="3" key="1">
    <citation type="submission" date="2024-03" db="EMBL/GenBank/DDBJ databases">
        <title>Deinococcus weizhi sp. nov., isolated from human skin.</title>
        <authorList>
            <person name="Wei Z."/>
            <person name="Tian F."/>
            <person name="Yang C."/>
            <person name="Xin L.T."/>
            <person name="Wen Z.J."/>
            <person name="Lan K.C."/>
            <person name="Yu L."/>
            <person name="Zhe W."/>
            <person name="Dan F.D."/>
            <person name="Jun W."/>
            <person name="Rui Z."/>
            <person name="Yong X.J."/>
            <person name="Ting Y."/>
            <person name="Wei X."/>
            <person name="Xu Z.G."/>
            <person name="Xin Z."/>
            <person name="Dong F.G."/>
            <person name="Ni X.M."/>
            <person name="Zheng M.G."/>
            <person name="Chun Y."/>
            <person name="Qian W.X."/>
        </authorList>
    </citation>
    <scope>NUCLEOTIDE SEQUENCE</scope>
    <source>
        <strain evidence="3">VB142</strain>
    </source>
</reference>
<dbReference type="Pfam" id="PF10646">
    <property type="entry name" value="Germane"/>
    <property type="match status" value="1"/>
</dbReference>
<protein>
    <submittedName>
        <fullName evidence="3">GerMN domain-containing protein</fullName>
    </submittedName>
</protein>
<evidence type="ECO:0000313" key="3">
    <source>
        <dbReference type="EMBL" id="WYF45855.1"/>
    </source>
</evidence>
<proteinExistence type="predicted"/>
<evidence type="ECO:0000259" key="2">
    <source>
        <dbReference type="SMART" id="SM00909"/>
    </source>
</evidence>
<dbReference type="RefSeq" id="WP_339097198.1">
    <property type="nucleotide sequence ID" value="NZ_CP149782.1"/>
</dbReference>
<dbReference type="InterPro" id="IPR019606">
    <property type="entry name" value="GerMN"/>
</dbReference>
<feature type="chain" id="PRO_5043627075" evidence="1">
    <location>
        <begin position="23"/>
        <end position="181"/>
    </location>
</feature>
<dbReference type="EMBL" id="CP149782">
    <property type="protein sequence ID" value="WYF45855.1"/>
    <property type="molecule type" value="Genomic_DNA"/>
</dbReference>
<organism evidence="3">
    <name type="scientific">Deinococcus sp. VB142</name>
    <dbReference type="NCBI Taxonomy" id="3112952"/>
    <lineage>
        <taxon>Bacteria</taxon>
        <taxon>Thermotogati</taxon>
        <taxon>Deinococcota</taxon>
        <taxon>Deinococci</taxon>
        <taxon>Deinococcales</taxon>
        <taxon>Deinococcaceae</taxon>
        <taxon>Deinococcus</taxon>
    </lineage>
</organism>
<gene>
    <name evidence="3" type="ORF">WDJ50_00810</name>
</gene>
<feature type="domain" description="GerMN" evidence="2">
    <location>
        <begin position="78"/>
        <end position="166"/>
    </location>
</feature>
<name>A0AAU6Q5D8_9DEIO</name>
<keyword evidence="1" id="KW-0732">Signal</keyword>
<sequence>MRRLFSLFNVLSLLLLAAAAYAYQVVQRPPEPPKPPKLELLERHGVPVKVYYSDLQVKSLKMLTRTAQVVEENPTSLAQAALNVWAQGPGKENTDVLPVVPAGTDAPRVYVRGKHYYVDLLPAYTKLGYGSSGERMLLCTITRTLLEPGGDDVTFLVNGKMAETIGHIDLTRAFTRADCAD</sequence>
<evidence type="ECO:0000256" key="1">
    <source>
        <dbReference type="SAM" id="SignalP"/>
    </source>
</evidence>